<protein>
    <submittedName>
        <fullName evidence="3">Tripartite tricarboxylate transporter permease</fullName>
    </submittedName>
</protein>
<dbReference type="InterPro" id="IPR002823">
    <property type="entry name" value="DUF112_TM"/>
</dbReference>
<feature type="transmembrane region" description="Helical" evidence="1">
    <location>
        <begin position="20"/>
        <end position="39"/>
    </location>
</feature>
<dbReference type="RefSeq" id="WP_261513731.1">
    <property type="nucleotide sequence ID" value="NZ_JAODNV010000004.1"/>
</dbReference>
<evidence type="ECO:0000313" key="3">
    <source>
        <dbReference type="EMBL" id="MCT8989051.1"/>
    </source>
</evidence>
<dbReference type="AlphaFoldDB" id="A0A9X2X6G4"/>
<dbReference type="PANTHER" id="PTHR35342:SF5">
    <property type="entry name" value="TRICARBOXYLIC TRANSPORT PROTEIN"/>
    <property type="match status" value="1"/>
</dbReference>
<keyword evidence="1" id="KW-0472">Membrane</keyword>
<feature type="transmembrane region" description="Helical" evidence="1">
    <location>
        <begin position="109"/>
        <end position="132"/>
    </location>
</feature>
<feature type="transmembrane region" description="Helical" evidence="1">
    <location>
        <begin position="169"/>
        <end position="188"/>
    </location>
</feature>
<dbReference type="Proteomes" id="UP001149009">
    <property type="component" value="Unassembled WGS sequence"/>
</dbReference>
<feature type="transmembrane region" description="Helical" evidence="1">
    <location>
        <begin position="386"/>
        <end position="406"/>
    </location>
</feature>
<keyword evidence="1" id="KW-0812">Transmembrane</keyword>
<feature type="transmembrane region" description="Helical" evidence="1">
    <location>
        <begin position="200"/>
        <end position="220"/>
    </location>
</feature>
<sequence>MEFLSNLAIGFSVVAQPTNLLYCFIGVFLGTAIGVLPGVGPLATIAMLLPMTFGLSPEGAIIMLAGIYYGSQYGGSTTAILMKLPGEASSVVTTIDGYQMAQKGRAGPALAAAAIGSFVAGTVATVLVAVVATPLTLLAFQFSPAEYFSLMVLGLVFSIALASGSLLKALGMICLGLLLGLTGTDIYTGATRFTYGLRELFDGLEFTAVAVGMFGISEIIRNLAGKDELRGPVARIGSLWPTREDRRRMIAPILRGTALGSLLGVLPGGGALLASFVSYTVEKKVSPHGHEMGNGAIEGVAAPEAANNAGAQTSFIPMLSLGIPSNVVTALIIGALIIQGIVPGPGVISKNPELFWGLIVSMWVGNMMLLALNLPLIGMWVKLLQIPYTILFPLIIAFCCIGVFSIGNSSFPIYQLTIFGLLGYVFARLDCDLAPFILGFILGPMIEENFRRALLISGGDLSVFVTRPISAGLLATAVIALVVVSLPFIKRKREDIFVEES</sequence>
<feature type="domain" description="DUF112" evidence="2">
    <location>
        <begin position="20"/>
        <end position="438"/>
    </location>
</feature>
<organism evidence="3 4">
    <name type="scientific">Chelativorans petroleitrophicus</name>
    <dbReference type="NCBI Taxonomy" id="2975484"/>
    <lineage>
        <taxon>Bacteria</taxon>
        <taxon>Pseudomonadati</taxon>
        <taxon>Pseudomonadota</taxon>
        <taxon>Alphaproteobacteria</taxon>
        <taxon>Hyphomicrobiales</taxon>
        <taxon>Phyllobacteriaceae</taxon>
        <taxon>Chelativorans</taxon>
    </lineage>
</organism>
<dbReference type="Pfam" id="PF01970">
    <property type="entry name" value="TctA"/>
    <property type="match status" value="1"/>
</dbReference>
<feature type="transmembrane region" description="Helical" evidence="1">
    <location>
        <begin position="418"/>
        <end position="442"/>
    </location>
</feature>
<accession>A0A9X2X6G4</accession>
<comment type="caution">
    <text evidence="3">The sequence shown here is derived from an EMBL/GenBank/DDBJ whole genome shotgun (WGS) entry which is preliminary data.</text>
</comment>
<reference evidence="3" key="1">
    <citation type="submission" date="2022-08" db="EMBL/GenBank/DDBJ databases">
        <title>Chelativorans sichuanense sp. nov., a paraffin oil-degrading bacterium isolated from a mixture of oil-based drill cuttings and paddy soil.</title>
        <authorList>
            <person name="Yu J."/>
            <person name="Liu H."/>
            <person name="Chen Q."/>
        </authorList>
    </citation>
    <scope>NUCLEOTIDE SEQUENCE</scope>
    <source>
        <strain evidence="3">SCAU 2101</strain>
    </source>
</reference>
<feature type="transmembrane region" description="Helical" evidence="1">
    <location>
        <begin position="323"/>
        <end position="342"/>
    </location>
</feature>
<dbReference type="EMBL" id="JAODNV010000004">
    <property type="protein sequence ID" value="MCT8989051.1"/>
    <property type="molecule type" value="Genomic_DNA"/>
</dbReference>
<gene>
    <name evidence="3" type="ORF">NYR54_01905</name>
</gene>
<dbReference type="PANTHER" id="PTHR35342">
    <property type="entry name" value="TRICARBOXYLIC TRANSPORT PROTEIN"/>
    <property type="match status" value="1"/>
</dbReference>
<evidence type="ECO:0000259" key="2">
    <source>
        <dbReference type="Pfam" id="PF01970"/>
    </source>
</evidence>
<evidence type="ECO:0000256" key="1">
    <source>
        <dbReference type="SAM" id="Phobius"/>
    </source>
</evidence>
<name>A0A9X2X6G4_9HYPH</name>
<feature type="transmembrane region" description="Helical" evidence="1">
    <location>
        <begin position="144"/>
        <end position="162"/>
    </location>
</feature>
<feature type="transmembrane region" description="Helical" evidence="1">
    <location>
        <begin position="45"/>
        <end position="69"/>
    </location>
</feature>
<evidence type="ECO:0000313" key="4">
    <source>
        <dbReference type="Proteomes" id="UP001149009"/>
    </source>
</evidence>
<feature type="transmembrane region" description="Helical" evidence="1">
    <location>
        <begin position="253"/>
        <end position="277"/>
    </location>
</feature>
<feature type="transmembrane region" description="Helical" evidence="1">
    <location>
        <begin position="354"/>
        <end position="374"/>
    </location>
</feature>
<keyword evidence="4" id="KW-1185">Reference proteome</keyword>
<feature type="transmembrane region" description="Helical" evidence="1">
    <location>
        <begin position="469"/>
        <end position="489"/>
    </location>
</feature>
<keyword evidence="1" id="KW-1133">Transmembrane helix</keyword>
<proteinExistence type="predicted"/>